<dbReference type="SMART" id="SM00862">
    <property type="entry name" value="Trans_reg_C"/>
    <property type="match status" value="1"/>
</dbReference>
<evidence type="ECO:0000256" key="5">
    <source>
        <dbReference type="ARBA" id="ARBA00023163"/>
    </source>
</evidence>
<dbReference type="FunFam" id="1.10.10.10:FF:000005">
    <property type="entry name" value="Two-component system response regulator"/>
    <property type="match status" value="1"/>
</dbReference>
<dbReference type="AlphaFoldDB" id="A0A068NR59"/>
<keyword evidence="2" id="KW-0902">Two-component regulatory system</keyword>
<feature type="DNA-binding region" description="OmpR/PhoB-type" evidence="7">
    <location>
        <begin position="124"/>
        <end position="221"/>
    </location>
</feature>
<dbReference type="eggNOG" id="COG0745">
    <property type="taxonomic scope" value="Bacteria"/>
</dbReference>
<dbReference type="STRING" id="661478.OP10G_1882"/>
<reference evidence="10 11" key="1">
    <citation type="journal article" date="2014" name="PLoS ONE">
        <title>The first complete genome sequence of the class fimbriimonadia in the phylum armatimonadetes.</title>
        <authorList>
            <person name="Hu Z.Y."/>
            <person name="Wang Y.Z."/>
            <person name="Im W.T."/>
            <person name="Wang S.Y."/>
            <person name="Zhao G.P."/>
            <person name="Zheng H.J."/>
            <person name="Quan Z.X."/>
        </authorList>
    </citation>
    <scope>NUCLEOTIDE SEQUENCE [LARGE SCALE GENOMIC DNA]</scope>
    <source>
        <strain evidence="10">Gsoil 348</strain>
    </source>
</reference>
<accession>A0A068NR59</accession>
<dbReference type="InterPro" id="IPR039420">
    <property type="entry name" value="WalR-like"/>
</dbReference>
<feature type="domain" description="Response regulatory" evidence="8">
    <location>
        <begin position="2"/>
        <end position="116"/>
    </location>
</feature>
<dbReference type="GO" id="GO:0005829">
    <property type="term" value="C:cytosol"/>
    <property type="evidence" value="ECO:0007669"/>
    <property type="project" value="TreeGrafter"/>
</dbReference>
<dbReference type="EMBL" id="CP007139">
    <property type="protein sequence ID" value="AIE85250.1"/>
    <property type="molecule type" value="Genomic_DNA"/>
</dbReference>
<keyword evidence="1 6" id="KW-0597">Phosphoprotein</keyword>
<dbReference type="SUPFAM" id="SSF52172">
    <property type="entry name" value="CheY-like"/>
    <property type="match status" value="1"/>
</dbReference>
<dbReference type="PANTHER" id="PTHR48111">
    <property type="entry name" value="REGULATOR OF RPOS"/>
    <property type="match status" value="1"/>
</dbReference>
<feature type="domain" description="OmpR/PhoB-type" evidence="9">
    <location>
        <begin position="124"/>
        <end position="221"/>
    </location>
</feature>
<dbReference type="PANTHER" id="PTHR48111:SF22">
    <property type="entry name" value="REGULATOR OF RPOS"/>
    <property type="match status" value="1"/>
</dbReference>
<dbReference type="InterPro" id="IPR001867">
    <property type="entry name" value="OmpR/PhoB-type_DNA-bd"/>
</dbReference>
<dbReference type="SMART" id="SM00448">
    <property type="entry name" value="REC"/>
    <property type="match status" value="1"/>
</dbReference>
<name>A0A068NR59_FIMGI</name>
<sequence length="226" mass="25417">MRLLVVEDDEEIAEQIARTLRGDGFNVDVLNNGTDAPGEVAMNSYGLVVLDIMLPGMDGWAVCRELRKRREAVPVLMLTARDSVDDRVRGLEDGADDYLVKPFDARELLARVRALLRRDKVVRTGVIRVADMEIDSKDHRVSRAGQEIRLTPREYSLLEALARNVGRTLTREAILERVWDSEENTENAVNFHVTSLRKKVDAGHDVKLIHTVHGFGYVMRSPDGGT</sequence>
<dbReference type="CDD" id="cd00383">
    <property type="entry name" value="trans_reg_C"/>
    <property type="match status" value="1"/>
</dbReference>
<evidence type="ECO:0000256" key="1">
    <source>
        <dbReference type="ARBA" id="ARBA00022553"/>
    </source>
</evidence>
<organism evidence="10 11">
    <name type="scientific">Fimbriimonas ginsengisoli Gsoil 348</name>
    <dbReference type="NCBI Taxonomy" id="661478"/>
    <lineage>
        <taxon>Bacteria</taxon>
        <taxon>Bacillati</taxon>
        <taxon>Armatimonadota</taxon>
        <taxon>Fimbriimonadia</taxon>
        <taxon>Fimbriimonadales</taxon>
        <taxon>Fimbriimonadaceae</taxon>
        <taxon>Fimbriimonas</taxon>
    </lineage>
</organism>
<keyword evidence="11" id="KW-1185">Reference proteome</keyword>
<dbReference type="KEGG" id="fgi:OP10G_1882"/>
<dbReference type="OrthoDB" id="9793321at2"/>
<evidence type="ECO:0000256" key="4">
    <source>
        <dbReference type="ARBA" id="ARBA00023125"/>
    </source>
</evidence>
<dbReference type="PROSITE" id="PS50110">
    <property type="entry name" value="RESPONSE_REGULATORY"/>
    <property type="match status" value="1"/>
</dbReference>
<dbReference type="Pfam" id="PF00072">
    <property type="entry name" value="Response_reg"/>
    <property type="match status" value="1"/>
</dbReference>
<protein>
    <submittedName>
        <fullName evidence="10">Response regulator receiver domain protein (CheY-like)</fullName>
    </submittedName>
</protein>
<dbReference type="InterPro" id="IPR011006">
    <property type="entry name" value="CheY-like_superfamily"/>
</dbReference>
<dbReference type="GO" id="GO:0006355">
    <property type="term" value="P:regulation of DNA-templated transcription"/>
    <property type="evidence" value="ECO:0007669"/>
    <property type="project" value="InterPro"/>
</dbReference>
<feature type="modified residue" description="4-aspartylphosphate" evidence="6">
    <location>
        <position position="51"/>
    </location>
</feature>
<dbReference type="Proteomes" id="UP000027982">
    <property type="component" value="Chromosome"/>
</dbReference>
<evidence type="ECO:0000259" key="9">
    <source>
        <dbReference type="PROSITE" id="PS51755"/>
    </source>
</evidence>
<dbReference type="PROSITE" id="PS51755">
    <property type="entry name" value="OMPR_PHOB"/>
    <property type="match status" value="1"/>
</dbReference>
<dbReference type="Gene3D" id="3.40.50.2300">
    <property type="match status" value="1"/>
</dbReference>
<dbReference type="Pfam" id="PF00486">
    <property type="entry name" value="Trans_reg_C"/>
    <property type="match status" value="1"/>
</dbReference>
<evidence type="ECO:0000259" key="8">
    <source>
        <dbReference type="PROSITE" id="PS50110"/>
    </source>
</evidence>
<proteinExistence type="predicted"/>
<dbReference type="GO" id="GO:0000156">
    <property type="term" value="F:phosphorelay response regulator activity"/>
    <property type="evidence" value="ECO:0007669"/>
    <property type="project" value="TreeGrafter"/>
</dbReference>
<keyword evidence="3" id="KW-0805">Transcription regulation</keyword>
<evidence type="ECO:0000313" key="11">
    <source>
        <dbReference type="Proteomes" id="UP000027982"/>
    </source>
</evidence>
<dbReference type="GO" id="GO:0000976">
    <property type="term" value="F:transcription cis-regulatory region binding"/>
    <property type="evidence" value="ECO:0007669"/>
    <property type="project" value="TreeGrafter"/>
</dbReference>
<dbReference type="InterPro" id="IPR036388">
    <property type="entry name" value="WH-like_DNA-bd_sf"/>
</dbReference>
<dbReference type="Gene3D" id="1.10.10.10">
    <property type="entry name" value="Winged helix-like DNA-binding domain superfamily/Winged helix DNA-binding domain"/>
    <property type="match status" value="1"/>
</dbReference>
<evidence type="ECO:0000256" key="6">
    <source>
        <dbReference type="PROSITE-ProRule" id="PRU00169"/>
    </source>
</evidence>
<keyword evidence="4 7" id="KW-0238">DNA-binding</keyword>
<dbReference type="HOGENOM" id="CLU_000445_30_1_0"/>
<dbReference type="GO" id="GO:0032993">
    <property type="term" value="C:protein-DNA complex"/>
    <property type="evidence" value="ECO:0007669"/>
    <property type="project" value="TreeGrafter"/>
</dbReference>
<dbReference type="FunFam" id="3.40.50.2300:FF:000001">
    <property type="entry name" value="DNA-binding response regulator PhoB"/>
    <property type="match status" value="1"/>
</dbReference>
<gene>
    <name evidence="10" type="ORF">OP10G_1882</name>
</gene>
<evidence type="ECO:0000256" key="7">
    <source>
        <dbReference type="PROSITE-ProRule" id="PRU01091"/>
    </source>
</evidence>
<evidence type="ECO:0000256" key="3">
    <source>
        <dbReference type="ARBA" id="ARBA00023015"/>
    </source>
</evidence>
<dbReference type="InterPro" id="IPR001789">
    <property type="entry name" value="Sig_transdc_resp-reg_receiver"/>
</dbReference>
<dbReference type="Gene3D" id="6.10.250.690">
    <property type="match status" value="1"/>
</dbReference>
<keyword evidence="5" id="KW-0804">Transcription</keyword>
<evidence type="ECO:0000256" key="2">
    <source>
        <dbReference type="ARBA" id="ARBA00023012"/>
    </source>
</evidence>
<dbReference type="RefSeq" id="WP_025226161.1">
    <property type="nucleotide sequence ID" value="NZ_CP007139.1"/>
</dbReference>
<evidence type="ECO:0000313" key="10">
    <source>
        <dbReference type="EMBL" id="AIE85250.1"/>
    </source>
</evidence>